<evidence type="ECO:0000313" key="2">
    <source>
        <dbReference type="Proteomes" id="UP000499080"/>
    </source>
</evidence>
<name>A0A4Y2LGR8_ARAVE</name>
<dbReference type="Proteomes" id="UP000499080">
    <property type="component" value="Unassembled WGS sequence"/>
</dbReference>
<gene>
    <name evidence="1" type="ORF">AVEN_152809_1</name>
</gene>
<comment type="caution">
    <text evidence="1">The sequence shown here is derived from an EMBL/GenBank/DDBJ whole genome shotgun (WGS) entry which is preliminary data.</text>
</comment>
<sequence>MAVSDHVAHQLDILSIQSDHIDIAIEVLDKALRKDWDVRLTNQSLQEVLKGSHGDHSQAIGEAHANGLTDIFTLSLKKPTPWYSILSVAIIDAAQVTSGFLISAYTAGSPLGLKLLIDGFSDLFNSVTSAIKGGLVRELLLTK</sequence>
<accession>A0A4Y2LGR8</accession>
<organism evidence="1 2">
    <name type="scientific">Araneus ventricosus</name>
    <name type="common">Orbweaver spider</name>
    <name type="synonym">Epeira ventricosa</name>
    <dbReference type="NCBI Taxonomy" id="182803"/>
    <lineage>
        <taxon>Eukaryota</taxon>
        <taxon>Metazoa</taxon>
        <taxon>Ecdysozoa</taxon>
        <taxon>Arthropoda</taxon>
        <taxon>Chelicerata</taxon>
        <taxon>Arachnida</taxon>
        <taxon>Araneae</taxon>
        <taxon>Araneomorphae</taxon>
        <taxon>Entelegynae</taxon>
        <taxon>Araneoidea</taxon>
        <taxon>Araneidae</taxon>
        <taxon>Araneus</taxon>
    </lineage>
</organism>
<protein>
    <submittedName>
        <fullName evidence="1">Uncharacterized protein</fullName>
    </submittedName>
</protein>
<proteinExistence type="predicted"/>
<keyword evidence="2" id="KW-1185">Reference proteome</keyword>
<evidence type="ECO:0000313" key="1">
    <source>
        <dbReference type="EMBL" id="GBN13935.1"/>
    </source>
</evidence>
<dbReference type="AlphaFoldDB" id="A0A4Y2LGR8"/>
<dbReference type="EMBL" id="BGPR01005845">
    <property type="protein sequence ID" value="GBN13935.1"/>
    <property type="molecule type" value="Genomic_DNA"/>
</dbReference>
<reference evidence="1 2" key="1">
    <citation type="journal article" date="2019" name="Sci. Rep.">
        <title>Orb-weaving spider Araneus ventricosus genome elucidates the spidroin gene catalogue.</title>
        <authorList>
            <person name="Kono N."/>
            <person name="Nakamura H."/>
            <person name="Ohtoshi R."/>
            <person name="Moran D.A.P."/>
            <person name="Shinohara A."/>
            <person name="Yoshida Y."/>
            <person name="Fujiwara M."/>
            <person name="Mori M."/>
            <person name="Tomita M."/>
            <person name="Arakawa K."/>
        </authorList>
    </citation>
    <scope>NUCLEOTIDE SEQUENCE [LARGE SCALE GENOMIC DNA]</scope>
</reference>